<dbReference type="InterPro" id="IPR050428">
    <property type="entry name" value="TCS_sensor_his_kinase"/>
</dbReference>
<reference evidence="14 15" key="1">
    <citation type="submission" date="2019-02" db="EMBL/GenBank/DDBJ databases">
        <title>Genomic Encyclopedia of Type Strains, Phase IV (KMG-IV): sequencing the most valuable type-strain genomes for metagenomic binning, comparative biology and taxonomic classification.</title>
        <authorList>
            <person name="Goeker M."/>
        </authorList>
    </citation>
    <scope>NUCLEOTIDE SEQUENCE [LARGE SCALE GENOMIC DNA]</scope>
    <source>
        <strain evidence="14 15">DSM 16618</strain>
    </source>
</reference>
<dbReference type="AlphaFoldDB" id="A0A4Q7MDW6"/>
<dbReference type="FunFam" id="3.30.565.10:FF:000006">
    <property type="entry name" value="Sensor histidine kinase WalK"/>
    <property type="match status" value="1"/>
</dbReference>
<keyword evidence="8 11" id="KW-1133">Transmembrane helix</keyword>
<accession>A0A4Q7MDW6</accession>
<dbReference type="SMART" id="SM00388">
    <property type="entry name" value="HisKA"/>
    <property type="match status" value="1"/>
</dbReference>
<keyword evidence="6 11" id="KW-0812">Transmembrane</keyword>
<keyword evidence="10 11" id="KW-0472">Membrane</keyword>
<evidence type="ECO:0000256" key="7">
    <source>
        <dbReference type="ARBA" id="ARBA00022777"/>
    </source>
</evidence>
<evidence type="ECO:0000256" key="5">
    <source>
        <dbReference type="ARBA" id="ARBA00022679"/>
    </source>
</evidence>
<dbReference type="Pfam" id="PF00672">
    <property type="entry name" value="HAMP"/>
    <property type="match status" value="1"/>
</dbReference>
<dbReference type="SUPFAM" id="SSF55874">
    <property type="entry name" value="ATPase domain of HSP90 chaperone/DNA topoisomerase II/histidine kinase"/>
    <property type="match status" value="1"/>
</dbReference>
<dbReference type="Gene3D" id="3.30.565.10">
    <property type="entry name" value="Histidine kinase-like ATPase, C-terminal domain"/>
    <property type="match status" value="1"/>
</dbReference>
<gene>
    <name evidence="14" type="ORF">EV679_3267</name>
</gene>
<feature type="domain" description="HAMP" evidence="13">
    <location>
        <begin position="214"/>
        <end position="266"/>
    </location>
</feature>
<dbReference type="SUPFAM" id="SSF158472">
    <property type="entry name" value="HAMP domain-like"/>
    <property type="match status" value="1"/>
</dbReference>
<feature type="transmembrane region" description="Helical" evidence="11">
    <location>
        <begin position="195"/>
        <end position="217"/>
    </location>
</feature>
<dbReference type="InterPro" id="IPR003594">
    <property type="entry name" value="HATPase_dom"/>
</dbReference>
<dbReference type="InterPro" id="IPR003661">
    <property type="entry name" value="HisK_dim/P_dom"/>
</dbReference>
<feature type="domain" description="Histidine kinase" evidence="12">
    <location>
        <begin position="274"/>
        <end position="489"/>
    </location>
</feature>
<dbReference type="PANTHER" id="PTHR45436:SF5">
    <property type="entry name" value="SENSOR HISTIDINE KINASE TRCS"/>
    <property type="match status" value="1"/>
</dbReference>
<dbReference type="CDD" id="cd06225">
    <property type="entry name" value="HAMP"/>
    <property type="match status" value="1"/>
</dbReference>
<evidence type="ECO:0000256" key="4">
    <source>
        <dbReference type="ARBA" id="ARBA00022553"/>
    </source>
</evidence>
<dbReference type="Gene3D" id="6.10.340.10">
    <property type="match status" value="1"/>
</dbReference>
<dbReference type="GO" id="GO:0000155">
    <property type="term" value="F:phosphorelay sensor kinase activity"/>
    <property type="evidence" value="ECO:0007669"/>
    <property type="project" value="InterPro"/>
</dbReference>
<evidence type="ECO:0000256" key="8">
    <source>
        <dbReference type="ARBA" id="ARBA00022989"/>
    </source>
</evidence>
<sequence length="495" mass="54861">MARNAPSAWQMRNNMAICPGGACFGGMTMRLQSGITFKLFLTLFATCIVVILAMGAAIRYSFDAGFRSYIQQREERKREELNQALVTAYEHHGNWEFLRSNSSLWLRLQRASSRNQMPHHERGNMPPPPPPPLALILLDENRELVAGERAPSSGTPLYPIRLEGRTIGWLAVEPPDRTPDAPDNRFQREQTRTTWVILGLSLLLAALVSMLLARSFLAPVQRIARATHRLAAGDYAIRIEQTSRDELGQLALDFNRLAQALEKNERLRRQMMADLSHEIRTPLAILRGELEAMQDGVRQLTPATIASMHAEVTMLNKLIDDLHEFSLADLGALSYRMHPVDLAGLADTALAFFGERLASSGLRAELLAAPNLPAIEGDAQRLTQLLNNLLENSVRYTDPGGLVRVRLEQADDEILLTVEDSAPGVPEEALPHLFERLYRVESSRNRNHGGAGLGLALCERIVHAHHGRITSSLSDLGGLSITAAFPIPSQKTTQP</sequence>
<dbReference type="Pfam" id="PF00512">
    <property type="entry name" value="HisKA"/>
    <property type="match status" value="1"/>
</dbReference>
<dbReference type="InterPro" id="IPR036097">
    <property type="entry name" value="HisK_dim/P_sf"/>
</dbReference>
<dbReference type="CDD" id="cd00082">
    <property type="entry name" value="HisKA"/>
    <property type="match status" value="1"/>
</dbReference>
<dbReference type="EC" id="2.7.13.3" evidence="3"/>
<evidence type="ECO:0000256" key="2">
    <source>
        <dbReference type="ARBA" id="ARBA00004429"/>
    </source>
</evidence>
<dbReference type="Pfam" id="PF02518">
    <property type="entry name" value="HATPase_c"/>
    <property type="match status" value="1"/>
</dbReference>
<comment type="subcellular location">
    <subcellularLocation>
        <location evidence="2">Cell inner membrane</location>
        <topology evidence="2">Multi-pass membrane protein</topology>
    </subcellularLocation>
</comment>
<evidence type="ECO:0000256" key="9">
    <source>
        <dbReference type="ARBA" id="ARBA00023012"/>
    </source>
</evidence>
<dbReference type="EMBL" id="SGWZ01000007">
    <property type="protein sequence ID" value="RZS64922.1"/>
    <property type="molecule type" value="Genomic_DNA"/>
</dbReference>
<keyword evidence="4" id="KW-0597">Phosphoprotein</keyword>
<dbReference type="InterPro" id="IPR004358">
    <property type="entry name" value="Sig_transdc_His_kin-like_C"/>
</dbReference>
<dbReference type="SMART" id="SM00304">
    <property type="entry name" value="HAMP"/>
    <property type="match status" value="1"/>
</dbReference>
<evidence type="ECO:0000256" key="3">
    <source>
        <dbReference type="ARBA" id="ARBA00012438"/>
    </source>
</evidence>
<comment type="caution">
    <text evidence="14">The sequence shown here is derived from an EMBL/GenBank/DDBJ whole genome shotgun (WGS) entry which is preliminary data.</text>
</comment>
<dbReference type="Proteomes" id="UP000292039">
    <property type="component" value="Unassembled WGS sequence"/>
</dbReference>
<organism evidence="14 15">
    <name type="scientific">Kerstersia gyiorum</name>
    <dbReference type="NCBI Taxonomy" id="206506"/>
    <lineage>
        <taxon>Bacteria</taxon>
        <taxon>Pseudomonadati</taxon>
        <taxon>Pseudomonadota</taxon>
        <taxon>Betaproteobacteria</taxon>
        <taxon>Burkholderiales</taxon>
        <taxon>Alcaligenaceae</taxon>
        <taxon>Kerstersia</taxon>
    </lineage>
</organism>
<dbReference type="NCBIfam" id="NF012163">
    <property type="entry name" value="BaeS_SmeS"/>
    <property type="match status" value="1"/>
</dbReference>
<evidence type="ECO:0000259" key="13">
    <source>
        <dbReference type="PROSITE" id="PS50885"/>
    </source>
</evidence>
<evidence type="ECO:0000256" key="10">
    <source>
        <dbReference type="ARBA" id="ARBA00023136"/>
    </source>
</evidence>
<dbReference type="GO" id="GO:0005886">
    <property type="term" value="C:plasma membrane"/>
    <property type="evidence" value="ECO:0007669"/>
    <property type="project" value="UniProtKB-SubCell"/>
</dbReference>
<dbReference type="PANTHER" id="PTHR45436">
    <property type="entry name" value="SENSOR HISTIDINE KINASE YKOH"/>
    <property type="match status" value="1"/>
</dbReference>
<dbReference type="InterPro" id="IPR036890">
    <property type="entry name" value="HATPase_C_sf"/>
</dbReference>
<keyword evidence="9" id="KW-0902">Two-component regulatory system</keyword>
<dbReference type="PRINTS" id="PR00344">
    <property type="entry name" value="BCTRLSENSOR"/>
</dbReference>
<feature type="transmembrane region" description="Helical" evidence="11">
    <location>
        <begin position="39"/>
        <end position="62"/>
    </location>
</feature>
<dbReference type="PROSITE" id="PS50109">
    <property type="entry name" value="HIS_KIN"/>
    <property type="match status" value="1"/>
</dbReference>
<comment type="catalytic activity">
    <reaction evidence="1">
        <text>ATP + protein L-histidine = ADP + protein N-phospho-L-histidine.</text>
        <dbReference type="EC" id="2.7.13.3"/>
    </reaction>
</comment>
<evidence type="ECO:0000256" key="6">
    <source>
        <dbReference type="ARBA" id="ARBA00022692"/>
    </source>
</evidence>
<protein>
    <recommendedName>
        <fullName evidence="3">histidine kinase</fullName>
        <ecNumber evidence="3">2.7.13.3</ecNumber>
    </recommendedName>
</protein>
<evidence type="ECO:0000313" key="15">
    <source>
        <dbReference type="Proteomes" id="UP000292039"/>
    </source>
</evidence>
<dbReference type="InterPro" id="IPR003660">
    <property type="entry name" value="HAMP_dom"/>
</dbReference>
<proteinExistence type="predicted"/>
<dbReference type="SUPFAM" id="SSF47384">
    <property type="entry name" value="Homodimeric domain of signal transducing histidine kinase"/>
    <property type="match status" value="1"/>
</dbReference>
<evidence type="ECO:0000256" key="1">
    <source>
        <dbReference type="ARBA" id="ARBA00000085"/>
    </source>
</evidence>
<evidence type="ECO:0000313" key="14">
    <source>
        <dbReference type="EMBL" id="RZS64922.1"/>
    </source>
</evidence>
<evidence type="ECO:0000256" key="11">
    <source>
        <dbReference type="SAM" id="Phobius"/>
    </source>
</evidence>
<dbReference type="InterPro" id="IPR005467">
    <property type="entry name" value="His_kinase_dom"/>
</dbReference>
<keyword evidence="5" id="KW-0808">Transferase</keyword>
<dbReference type="Gene3D" id="1.10.287.130">
    <property type="match status" value="1"/>
</dbReference>
<dbReference type="SMART" id="SM00387">
    <property type="entry name" value="HATPase_c"/>
    <property type="match status" value="1"/>
</dbReference>
<dbReference type="PROSITE" id="PS50885">
    <property type="entry name" value="HAMP"/>
    <property type="match status" value="1"/>
</dbReference>
<evidence type="ECO:0000259" key="12">
    <source>
        <dbReference type="PROSITE" id="PS50109"/>
    </source>
</evidence>
<name>A0A4Q7MDW6_9BURK</name>
<keyword evidence="7 14" id="KW-0418">Kinase</keyword>